<feature type="compositionally biased region" description="Basic and acidic residues" evidence="11">
    <location>
        <begin position="509"/>
        <end position="520"/>
    </location>
</feature>
<dbReference type="InParanoid" id="A0A6P9C0U3"/>
<evidence type="ECO:0000256" key="4">
    <source>
        <dbReference type="ARBA" id="ARBA00022846"/>
    </source>
</evidence>
<sequence>MSTAVAEGEAGTDVDVEAEAAGGAGRDVGSGAIPRVKVANLNSDDPLERIAARRVRIAVRRGAKRREALGEDPDAKKFVEEEQSRSHKQIEDSRQRLAKLLLDGTQLVTNIQVAADSREAHRRSEEEELTRQRVEKLENEAKANLDKFDEITAKWAKAKQKTIPQDLWEALNLQQQHCALLIEEKNKVISELQQELKSKDDQYVKDLRKQNEDINLLLERMEEQIRNLVKNYRRELLQIEKAFELERRELLASNKKKWEQAIQALNRQELDFMMARLKKVEEYEQELNQLRVQDAEEYNVIKIKLEHDVQILEQQLQQMKAIYQLNQEKLEYNFQVLKKRDDENTIIKSQQKRKLNRLHDVLNNQRLKLAKQIKQYREENLTLTADYKRIVEQYKDLQRTMRHFAIVDAEHFLDVWLMNEEEAKALIRKAFDADRIIHTQQLGLPWTEPDGWFLHNVGPIMHTKKMKSANELAREVITPDTSQSLQQPFFPSEGRPPEENEAVPEEEYKEGVEPEPESKKRWSISRKSVKHILELLCDESGFLIESKLRGLLQPLERPDRILMKLDSIFTALSIESEDDVYQMVEFFRNFKARKMAGSQDFEAVVPDTVIKEVSRDAESLGEEEEEVSAEPQEEDKASTVTTVSLSALYMHPDDILKALKAFVQEFQIPRDQWPQIKKTREERDNSKDSEYWDALAHVIPDGKLKLWDALIVALQKYYHFLTLRAKLIEETDGLTQQNEELQILLQQYLQSPANAALLIPPTHLLHLQMNNP</sequence>
<dbReference type="GO" id="GO:0060285">
    <property type="term" value="P:cilium-dependent cell motility"/>
    <property type="evidence" value="ECO:0007669"/>
    <property type="project" value="TreeGrafter"/>
</dbReference>
<dbReference type="InterPro" id="IPR029440">
    <property type="entry name" value="DRC1_C"/>
</dbReference>
<evidence type="ECO:0000259" key="13">
    <source>
        <dbReference type="Pfam" id="PF14775"/>
    </source>
</evidence>
<evidence type="ECO:0000313" key="15">
    <source>
        <dbReference type="RefSeq" id="XP_034277117.1"/>
    </source>
</evidence>
<evidence type="ECO:0000256" key="11">
    <source>
        <dbReference type="SAM" id="MobiDB-lite"/>
    </source>
</evidence>
<evidence type="ECO:0000256" key="10">
    <source>
        <dbReference type="SAM" id="Coils"/>
    </source>
</evidence>
<organism evidence="14 15">
    <name type="scientific">Pantherophis guttatus</name>
    <name type="common">Corn snake</name>
    <name type="synonym">Elaphe guttata</name>
    <dbReference type="NCBI Taxonomy" id="94885"/>
    <lineage>
        <taxon>Eukaryota</taxon>
        <taxon>Metazoa</taxon>
        <taxon>Chordata</taxon>
        <taxon>Craniata</taxon>
        <taxon>Vertebrata</taxon>
        <taxon>Euteleostomi</taxon>
        <taxon>Lepidosauria</taxon>
        <taxon>Squamata</taxon>
        <taxon>Bifurcata</taxon>
        <taxon>Unidentata</taxon>
        <taxon>Episquamata</taxon>
        <taxon>Toxicofera</taxon>
        <taxon>Serpentes</taxon>
        <taxon>Colubroidea</taxon>
        <taxon>Colubridae</taxon>
        <taxon>Colubrinae</taxon>
        <taxon>Pantherophis</taxon>
    </lineage>
</organism>
<evidence type="ECO:0000256" key="8">
    <source>
        <dbReference type="ARBA" id="ARBA00031554"/>
    </source>
</evidence>
<keyword evidence="7" id="KW-0966">Cell projection</keyword>
<dbReference type="GO" id="GO:0005858">
    <property type="term" value="C:axonemal dynein complex"/>
    <property type="evidence" value="ECO:0007669"/>
    <property type="project" value="InterPro"/>
</dbReference>
<dbReference type="InterPro" id="IPR039505">
    <property type="entry name" value="DRC1/2_N"/>
</dbReference>
<accession>A0A6P9C0U3</accession>
<evidence type="ECO:0000256" key="1">
    <source>
        <dbReference type="ARBA" id="ARBA00004611"/>
    </source>
</evidence>
<evidence type="ECO:0000259" key="12">
    <source>
        <dbReference type="Pfam" id="PF14772"/>
    </source>
</evidence>
<feature type="domain" description="Dynein regulatory complex protein 1 C-terminal" evidence="13">
    <location>
        <begin position="690"/>
        <end position="749"/>
    </location>
</feature>
<keyword evidence="4" id="KW-0282">Flagellum</keyword>
<evidence type="ECO:0000313" key="14">
    <source>
        <dbReference type="Proteomes" id="UP001652622"/>
    </source>
</evidence>
<feature type="region of interest" description="Disordered" evidence="11">
    <location>
        <begin position="1"/>
        <end position="31"/>
    </location>
</feature>
<evidence type="ECO:0000256" key="9">
    <source>
        <dbReference type="ARBA" id="ARBA00046115"/>
    </source>
</evidence>
<keyword evidence="6" id="KW-0969">Cilium</keyword>
<dbReference type="Pfam" id="PF14772">
    <property type="entry name" value="NYD-SP28"/>
    <property type="match status" value="1"/>
</dbReference>
<feature type="coiled-coil region" evidence="10">
    <location>
        <begin position="182"/>
        <end position="329"/>
    </location>
</feature>
<dbReference type="GO" id="GO:0003352">
    <property type="term" value="P:regulation of cilium movement"/>
    <property type="evidence" value="ECO:0007669"/>
    <property type="project" value="TreeGrafter"/>
</dbReference>
<dbReference type="CTD" id="92749"/>
<dbReference type="GO" id="GO:0070286">
    <property type="term" value="P:axonemal dynein complex assembly"/>
    <property type="evidence" value="ECO:0007669"/>
    <property type="project" value="InterPro"/>
</dbReference>
<dbReference type="PANTHER" id="PTHR21625:SF1">
    <property type="entry name" value="DYNEIN REGULATORY COMPLEX PROTEIN 1"/>
    <property type="match status" value="1"/>
</dbReference>
<keyword evidence="14" id="KW-1185">Reference proteome</keyword>
<dbReference type="OMA" id="LDFMMAR"/>
<dbReference type="PANTHER" id="PTHR21625">
    <property type="entry name" value="NYD-SP28 PROTEIN"/>
    <property type="match status" value="1"/>
</dbReference>
<comment type="function">
    <text evidence="9">Component of the nexin-dynein regulatory complex (N-DRC) a key regulator of ciliary/flagellar motility which maintains the alignment and integrity of the distal axoneme and regulates microtubule sliding in motile axonemes. Plays a critical role in the assembly of N-DRC and also stabilizes the assembly of multiple inner dynein arms and radial spokes. Coassembles with CCDC65/DRC2 to form a central scaffold needed for assembly of the N-DRC and its attachment to the outer doublet microtubules.</text>
</comment>
<comment type="similarity">
    <text evidence="2">Belongs to the DRC1 family.</text>
</comment>
<dbReference type="Proteomes" id="UP001652622">
    <property type="component" value="Unplaced"/>
</dbReference>
<reference evidence="15" key="1">
    <citation type="submission" date="2025-08" db="UniProtKB">
        <authorList>
            <consortium name="RefSeq"/>
        </authorList>
    </citation>
    <scope>IDENTIFICATION</scope>
    <source>
        <tissue evidence="15">Blood</tissue>
    </source>
</reference>
<comment type="subcellular location">
    <subcellularLocation>
        <location evidence="1">Cytoplasm</location>
        <location evidence="1">Cytoskeleton</location>
        <location evidence="1">Flagellum axoneme</location>
    </subcellularLocation>
</comment>
<protein>
    <recommendedName>
        <fullName evidence="3">Dynein regulatory complex protein 1</fullName>
    </recommendedName>
    <alternativeName>
        <fullName evidence="8">Coiled-coil domain-containing protein 164</fullName>
    </alternativeName>
</protein>
<evidence type="ECO:0000256" key="3">
    <source>
        <dbReference type="ARBA" id="ARBA00013815"/>
    </source>
</evidence>
<dbReference type="KEGG" id="pgut:117667677"/>
<dbReference type="InterPro" id="IPR039750">
    <property type="entry name" value="DRC1/DRC2"/>
</dbReference>
<feature type="coiled-coil region" evidence="10">
    <location>
        <begin position="359"/>
        <end position="393"/>
    </location>
</feature>
<proteinExistence type="inferred from homology"/>
<feature type="region of interest" description="Disordered" evidence="11">
    <location>
        <begin position="68"/>
        <end position="91"/>
    </location>
</feature>
<feature type="domain" description="Dynein regulatory complex protein 1/2 N-terminal" evidence="12">
    <location>
        <begin position="113"/>
        <end position="214"/>
    </location>
</feature>
<feature type="compositionally biased region" description="Acidic residues" evidence="11">
    <location>
        <begin position="619"/>
        <end position="633"/>
    </location>
</feature>
<evidence type="ECO:0000256" key="5">
    <source>
        <dbReference type="ARBA" id="ARBA00023054"/>
    </source>
</evidence>
<feature type="region of interest" description="Disordered" evidence="11">
    <location>
        <begin position="481"/>
        <end position="520"/>
    </location>
</feature>
<name>A0A6P9C0U3_PANGU</name>
<evidence type="ECO:0000256" key="7">
    <source>
        <dbReference type="ARBA" id="ARBA00023273"/>
    </source>
</evidence>
<gene>
    <name evidence="15" type="primary">DRC1</name>
</gene>
<dbReference type="Pfam" id="PF14775">
    <property type="entry name" value="NYD-SP28_assoc"/>
    <property type="match status" value="1"/>
</dbReference>
<feature type="compositionally biased region" description="Acidic residues" evidence="11">
    <location>
        <begin position="499"/>
        <end position="508"/>
    </location>
</feature>
<dbReference type="GeneID" id="117667677"/>
<dbReference type="AlphaFoldDB" id="A0A6P9C0U3"/>
<evidence type="ECO:0000256" key="6">
    <source>
        <dbReference type="ARBA" id="ARBA00023069"/>
    </source>
</evidence>
<dbReference type="RefSeq" id="XP_034277117.1">
    <property type="nucleotide sequence ID" value="XM_034421226.2"/>
</dbReference>
<feature type="coiled-coil region" evidence="10">
    <location>
        <begin position="120"/>
        <end position="154"/>
    </location>
</feature>
<evidence type="ECO:0000256" key="2">
    <source>
        <dbReference type="ARBA" id="ARBA00009688"/>
    </source>
</evidence>
<feature type="region of interest" description="Disordered" evidence="11">
    <location>
        <begin position="615"/>
        <end position="636"/>
    </location>
</feature>
<keyword evidence="5 10" id="KW-0175">Coiled coil</keyword>